<dbReference type="InterPro" id="IPR037278">
    <property type="entry name" value="ARFGAP/RecO"/>
</dbReference>
<dbReference type="Pfam" id="PF02565">
    <property type="entry name" value="RecO_C"/>
    <property type="match status" value="1"/>
</dbReference>
<evidence type="ECO:0000313" key="9">
    <source>
        <dbReference type="EMBL" id="VYU59264.1"/>
    </source>
</evidence>
<keyword evidence="3 7" id="KW-0227">DNA damage</keyword>
<dbReference type="SUPFAM" id="SSF50249">
    <property type="entry name" value="Nucleic acid-binding proteins"/>
    <property type="match status" value="1"/>
</dbReference>
<dbReference type="EMBL" id="CACRTX010000016">
    <property type="protein sequence ID" value="VYU59264.1"/>
    <property type="molecule type" value="Genomic_DNA"/>
</dbReference>
<dbReference type="RefSeq" id="WP_421758508.1">
    <property type="nucleotide sequence ID" value="NZ_CACRTX010000016.1"/>
</dbReference>
<dbReference type="InterPro" id="IPR012340">
    <property type="entry name" value="NA-bd_OB-fold"/>
</dbReference>
<protein>
    <recommendedName>
        <fullName evidence="2 7">DNA repair protein RecO</fullName>
    </recommendedName>
    <alternativeName>
        <fullName evidence="6 7">Recombination protein O</fullName>
    </alternativeName>
</protein>
<dbReference type="SUPFAM" id="SSF57863">
    <property type="entry name" value="ArfGap/RecO-like zinc finger"/>
    <property type="match status" value="1"/>
</dbReference>
<proteinExistence type="inferred from homology"/>
<evidence type="ECO:0000256" key="3">
    <source>
        <dbReference type="ARBA" id="ARBA00022763"/>
    </source>
</evidence>
<name>A0A6N3G4G4_ENTCA</name>
<evidence type="ECO:0000256" key="6">
    <source>
        <dbReference type="ARBA" id="ARBA00033409"/>
    </source>
</evidence>
<evidence type="ECO:0000256" key="2">
    <source>
        <dbReference type="ARBA" id="ARBA00021310"/>
    </source>
</evidence>
<sequence>MNLFETKGILLFSKDHKEKDKLVKIFTESAGKQMFYVKGAHRKNNPLAPALLSYTEATYMGTIKTEGLSFLNNAKDIHPFRTIQSDIFIAGYATYLLNLADSAIDDRVYDPHLYQFLHEALQLMDQENDAEIITNIFEIQILHRFGITPNWTHCAICGKTDGRFDYSSKYSGILCEQHWGMDERRYHADSRAIHFIRLFSQISYEQIASIKLKPETKAAIRRVIDLLYDEYVGIHLKSKKFIDQMGQWQDVLKPKNQ</sequence>
<accession>A0A6N3G4G4</accession>
<keyword evidence="4 7" id="KW-0233">DNA recombination</keyword>
<organism evidence="9">
    <name type="scientific">Enterococcus casseliflavus</name>
    <name type="common">Enterococcus flavescens</name>
    <dbReference type="NCBI Taxonomy" id="37734"/>
    <lineage>
        <taxon>Bacteria</taxon>
        <taxon>Bacillati</taxon>
        <taxon>Bacillota</taxon>
        <taxon>Bacilli</taxon>
        <taxon>Lactobacillales</taxon>
        <taxon>Enterococcaceae</taxon>
        <taxon>Enterococcus</taxon>
    </lineage>
</organism>
<gene>
    <name evidence="7 9" type="primary">recO</name>
    <name evidence="9" type="ORF">ECLFYP2_00722</name>
</gene>
<dbReference type="InterPro" id="IPR022572">
    <property type="entry name" value="DNA_rep/recomb_RecO_N"/>
</dbReference>
<dbReference type="AlphaFoldDB" id="A0A6N3G4G4"/>
<evidence type="ECO:0000256" key="4">
    <source>
        <dbReference type="ARBA" id="ARBA00023172"/>
    </source>
</evidence>
<comment type="similarity">
    <text evidence="1 7">Belongs to the RecO family.</text>
</comment>
<dbReference type="PANTHER" id="PTHR33991:SF1">
    <property type="entry name" value="DNA REPAIR PROTEIN RECO"/>
    <property type="match status" value="1"/>
</dbReference>
<dbReference type="InterPro" id="IPR042242">
    <property type="entry name" value="RecO_C"/>
</dbReference>
<dbReference type="NCBIfam" id="TIGR00613">
    <property type="entry name" value="reco"/>
    <property type="match status" value="1"/>
</dbReference>
<keyword evidence="5 7" id="KW-0234">DNA repair</keyword>
<dbReference type="InterPro" id="IPR003717">
    <property type="entry name" value="RecO"/>
</dbReference>
<dbReference type="Gene3D" id="1.20.1440.120">
    <property type="entry name" value="Recombination protein O, C-terminal domain"/>
    <property type="match status" value="1"/>
</dbReference>
<dbReference type="Pfam" id="PF11967">
    <property type="entry name" value="RecO_N"/>
    <property type="match status" value="1"/>
</dbReference>
<feature type="domain" description="DNA replication/recombination mediator RecO N-terminal" evidence="8">
    <location>
        <begin position="1"/>
        <end position="80"/>
    </location>
</feature>
<dbReference type="GO" id="GO:0006302">
    <property type="term" value="P:double-strand break repair"/>
    <property type="evidence" value="ECO:0007669"/>
    <property type="project" value="TreeGrafter"/>
</dbReference>
<comment type="function">
    <text evidence="7">Involved in DNA repair and RecF pathway recombination.</text>
</comment>
<reference evidence="9" key="1">
    <citation type="submission" date="2019-11" db="EMBL/GenBank/DDBJ databases">
        <authorList>
            <person name="Feng L."/>
        </authorList>
    </citation>
    <scope>NUCLEOTIDE SEQUENCE</scope>
    <source>
        <strain evidence="9">ECasseliflavusLFYP2</strain>
    </source>
</reference>
<dbReference type="GO" id="GO:0043590">
    <property type="term" value="C:bacterial nucleoid"/>
    <property type="evidence" value="ECO:0007669"/>
    <property type="project" value="TreeGrafter"/>
</dbReference>
<dbReference type="HAMAP" id="MF_00201">
    <property type="entry name" value="RecO"/>
    <property type="match status" value="1"/>
</dbReference>
<evidence type="ECO:0000256" key="1">
    <source>
        <dbReference type="ARBA" id="ARBA00007452"/>
    </source>
</evidence>
<dbReference type="Gene3D" id="2.40.50.140">
    <property type="entry name" value="Nucleic acid-binding proteins"/>
    <property type="match status" value="1"/>
</dbReference>
<evidence type="ECO:0000256" key="5">
    <source>
        <dbReference type="ARBA" id="ARBA00023204"/>
    </source>
</evidence>
<evidence type="ECO:0000259" key="8">
    <source>
        <dbReference type="Pfam" id="PF11967"/>
    </source>
</evidence>
<dbReference type="PANTHER" id="PTHR33991">
    <property type="entry name" value="DNA REPAIR PROTEIN RECO"/>
    <property type="match status" value="1"/>
</dbReference>
<dbReference type="GO" id="GO:0006310">
    <property type="term" value="P:DNA recombination"/>
    <property type="evidence" value="ECO:0007669"/>
    <property type="project" value="UniProtKB-UniRule"/>
</dbReference>
<evidence type="ECO:0000256" key="7">
    <source>
        <dbReference type="HAMAP-Rule" id="MF_00201"/>
    </source>
</evidence>